<protein>
    <submittedName>
        <fullName evidence="5">Medium-chain acyl-[acyl-carrier-protein] hydrolase</fullName>
        <ecNumber evidence="5">3.1.2.21</ecNumber>
    </submittedName>
</protein>
<gene>
    <name evidence="5" type="ORF">FHR65_004121</name>
</gene>
<accession>A0AB73H2Z7</accession>
<dbReference type="InterPro" id="IPR001031">
    <property type="entry name" value="Thioesterase"/>
</dbReference>
<dbReference type="AlphaFoldDB" id="A0AB73H2Z7"/>
<dbReference type="PANTHER" id="PTHR11487">
    <property type="entry name" value="THIOESTERASE"/>
    <property type="match status" value="1"/>
</dbReference>
<evidence type="ECO:0000313" key="5">
    <source>
        <dbReference type="EMBL" id="MBB5672520.1"/>
    </source>
</evidence>
<dbReference type="EMBL" id="JACIIQ010000026">
    <property type="protein sequence ID" value="MBB5672520.1"/>
    <property type="molecule type" value="Genomic_DNA"/>
</dbReference>
<dbReference type="SUPFAM" id="SSF53474">
    <property type="entry name" value="alpha/beta-Hydrolases"/>
    <property type="match status" value="1"/>
</dbReference>
<feature type="domain" description="Thioesterase TesA-like" evidence="4">
    <location>
        <begin position="26"/>
        <end position="242"/>
    </location>
</feature>
<organism evidence="5">
    <name type="scientific">Xanthomonas arboricola</name>
    <dbReference type="NCBI Taxonomy" id="56448"/>
    <lineage>
        <taxon>Bacteria</taxon>
        <taxon>Pseudomonadati</taxon>
        <taxon>Pseudomonadota</taxon>
        <taxon>Gammaproteobacteria</taxon>
        <taxon>Lysobacterales</taxon>
        <taxon>Lysobacteraceae</taxon>
        <taxon>Xanthomonas</taxon>
    </lineage>
</organism>
<keyword evidence="2 5" id="KW-0378">Hydrolase</keyword>
<dbReference type="InterPro" id="IPR029058">
    <property type="entry name" value="AB_hydrolase_fold"/>
</dbReference>
<dbReference type="Gene3D" id="3.40.50.1820">
    <property type="entry name" value="alpha/beta hydrolase"/>
    <property type="match status" value="1"/>
</dbReference>
<dbReference type="GO" id="GO:0008610">
    <property type="term" value="P:lipid biosynthetic process"/>
    <property type="evidence" value="ECO:0007669"/>
    <property type="project" value="TreeGrafter"/>
</dbReference>
<dbReference type="GO" id="GO:0016297">
    <property type="term" value="F:fatty acyl-[ACP] hydrolase activity"/>
    <property type="evidence" value="ECO:0007669"/>
    <property type="project" value="UniProtKB-EC"/>
</dbReference>
<comment type="caution">
    <text evidence="5">The sequence shown here is derived from an EMBL/GenBank/DDBJ whole genome shotgun (WGS) entry which is preliminary data.</text>
</comment>
<dbReference type="Pfam" id="PF00975">
    <property type="entry name" value="Thioesterase"/>
    <property type="match status" value="1"/>
</dbReference>
<evidence type="ECO:0000259" key="4">
    <source>
        <dbReference type="SMART" id="SM00824"/>
    </source>
</evidence>
<sequence length="294" mass="33185">MNAAANRAPGSWLVRCSAPSAGERLFCFPYAGGNPYLFREWPALLDHAYELFALQAPGKGARILEPPCQTIAALIDGLMPVIEPMLAQRSFSFYGHSNGAVIAFELACRLQQRGLPMPRHLILTGSPAPWTRIQERDYLRIPDEAFVQVLRELQGTSEEVLADRELLKVVMPGLRADFAQGQSYRFEHPVPLDVATTLVHGKEDSFEIERTRAWQQRLLRPATLHRMPGGHFFIHRYMHELIALVGRTLRGEQIAGAERLSPDPASHNPHRTPEHRHENKLEHQSEHQEGNAHV</sequence>
<evidence type="ECO:0000256" key="1">
    <source>
        <dbReference type="ARBA" id="ARBA00007169"/>
    </source>
</evidence>
<dbReference type="SMART" id="SM00824">
    <property type="entry name" value="PKS_TE"/>
    <property type="match status" value="1"/>
</dbReference>
<feature type="compositionally biased region" description="Basic and acidic residues" evidence="3">
    <location>
        <begin position="271"/>
        <end position="294"/>
    </location>
</feature>
<dbReference type="Proteomes" id="UP000528595">
    <property type="component" value="Unassembled WGS sequence"/>
</dbReference>
<dbReference type="PANTHER" id="PTHR11487:SF0">
    <property type="entry name" value="S-ACYL FATTY ACID SYNTHASE THIOESTERASE, MEDIUM CHAIN"/>
    <property type="match status" value="1"/>
</dbReference>
<dbReference type="EC" id="3.1.2.21" evidence="5"/>
<evidence type="ECO:0000256" key="2">
    <source>
        <dbReference type="ARBA" id="ARBA00022801"/>
    </source>
</evidence>
<feature type="region of interest" description="Disordered" evidence="3">
    <location>
        <begin position="258"/>
        <end position="294"/>
    </location>
</feature>
<name>A0AB73H2Z7_9XANT</name>
<dbReference type="RefSeq" id="WP_160954703.1">
    <property type="nucleotide sequence ID" value="NZ_JACHNQ010000003.1"/>
</dbReference>
<evidence type="ECO:0000256" key="3">
    <source>
        <dbReference type="SAM" id="MobiDB-lite"/>
    </source>
</evidence>
<dbReference type="InterPro" id="IPR012223">
    <property type="entry name" value="TEII"/>
</dbReference>
<dbReference type="InterPro" id="IPR020802">
    <property type="entry name" value="TesA-like"/>
</dbReference>
<reference evidence="5" key="1">
    <citation type="submission" date="2020-08" db="EMBL/GenBank/DDBJ databases">
        <title>Studying the diversity of plant-associated saprophytic bacteria and their role in host health and plant-pathogen interactions.</title>
        <authorList>
            <person name="Potnis N."/>
        </authorList>
    </citation>
    <scope>NUCLEOTIDE SEQUENCE</scope>
    <source>
        <strain evidence="5">F21</strain>
    </source>
</reference>
<comment type="similarity">
    <text evidence="1">Belongs to the thioesterase family.</text>
</comment>
<proteinExistence type="inferred from homology"/>